<evidence type="ECO:0000259" key="2">
    <source>
        <dbReference type="Pfam" id="PF00004"/>
    </source>
</evidence>
<dbReference type="InterPro" id="IPR050168">
    <property type="entry name" value="AAA_ATPase_domain"/>
</dbReference>
<protein>
    <submittedName>
        <fullName evidence="3">ATPase YjoB</fullName>
    </submittedName>
</protein>
<feature type="domain" description="ATPase AAA-type core" evidence="2">
    <location>
        <begin position="239"/>
        <end position="359"/>
    </location>
</feature>
<dbReference type="SMR" id="A0A194W8H8"/>
<accession>A0A194W8H8</accession>
<dbReference type="EMBL" id="CM003106">
    <property type="protein sequence ID" value="KUI72779.1"/>
    <property type="molecule type" value="Genomic_DNA"/>
</dbReference>
<dbReference type="GO" id="GO:0016887">
    <property type="term" value="F:ATP hydrolysis activity"/>
    <property type="evidence" value="ECO:0007669"/>
    <property type="project" value="InterPro"/>
</dbReference>
<dbReference type="GO" id="GO:1990275">
    <property type="term" value="F:preribosome binding"/>
    <property type="evidence" value="ECO:0007669"/>
    <property type="project" value="TreeGrafter"/>
</dbReference>
<evidence type="ECO:0000256" key="1">
    <source>
        <dbReference type="SAM" id="MobiDB-lite"/>
    </source>
</evidence>
<sequence length="472" mass="53571">MIAPPGHNFSHSSAPRVNTTELIAVSLKKQYPTLECTIIHPYSPLDLLAFASSGHGYIHPIPDEPPRQHTTTSTSTSTSASASPPGPLPSSLALTDYIPPTRRNERGVILHDVLFDRFLYKWNGHDFIIYIVNAKDGLNGSYPQGSITFILSTFLDSANSLVLSAGDWANDDLHDEVWGFDQGGWQKSRELFESVRNADWDNVIMDPERKKAVIDGHMRFYNSRESYEKLGVPWERGLIYYGPPGNGKTISIKAMVHQLYNLKDLIPTLYVRSLVSFYGPERSIAWIFEKARAMAPCYLILEDLDTIVTDAVKSYFFNEVDGLKSNDGIFMVGSTNHLNRLDPGISPRSSRFDRKYLFDNPTKKERVMNCQFWQNKLKNNKDVDFPDKLCEAIASISHDFSFAYMQEAFVAALLAIARMMNKHKSTLDLHHDDWVSILDCDGNDDDDDLDQYILWTQIKKQIEILRDGMGKE</sequence>
<dbReference type="GO" id="GO:0042254">
    <property type="term" value="P:ribosome biogenesis"/>
    <property type="evidence" value="ECO:0007669"/>
    <property type="project" value="TreeGrafter"/>
</dbReference>
<dbReference type="CDD" id="cd19481">
    <property type="entry name" value="RecA-like_protease"/>
    <property type="match status" value="1"/>
</dbReference>
<dbReference type="GO" id="GO:0003723">
    <property type="term" value="F:RNA binding"/>
    <property type="evidence" value="ECO:0007669"/>
    <property type="project" value="TreeGrafter"/>
</dbReference>
<name>A0A194W8H8_CYTMA</name>
<keyword evidence="4" id="KW-1185">Reference proteome</keyword>
<dbReference type="PANTHER" id="PTHR23077:SF132">
    <property type="entry name" value="ATP-DEPENDENT ZN PROTEASE"/>
    <property type="match status" value="1"/>
</dbReference>
<dbReference type="Proteomes" id="UP000078559">
    <property type="component" value="Chromosome 9"/>
</dbReference>
<proteinExistence type="predicted"/>
<dbReference type="Gene3D" id="3.40.50.300">
    <property type="entry name" value="P-loop containing nucleotide triphosphate hydrolases"/>
    <property type="match status" value="1"/>
</dbReference>
<dbReference type="GO" id="GO:0005634">
    <property type="term" value="C:nucleus"/>
    <property type="evidence" value="ECO:0007669"/>
    <property type="project" value="TreeGrafter"/>
</dbReference>
<evidence type="ECO:0000313" key="3">
    <source>
        <dbReference type="EMBL" id="KUI72779.1"/>
    </source>
</evidence>
<dbReference type="Pfam" id="PF00004">
    <property type="entry name" value="AAA"/>
    <property type="match status" value="1"/>
</dbReference>
<dbReference type="GO" id="GO:0005524">
    <property type="term" value="F:ATP binding"/>
    <property type="evidence" value="ECO:0007669"/>
    <property type="project" value="InterPro"/>
</dbReference>
<evidence type="ECO:0000313" key="4">
    <source>
        <dbReference type="Proteomes" id="UP000078559"/>
    </source>
</evidence>
<organism evidence="3 4">
    <name type="scientific">Cytospora mali</name>
    <name type="common">Apple Valsa canker fungus</name>
    <name type="synonym">Valsa mali</name>
    <dbReference type="NCBI Taxonomy" id="578113"/>
    <lineage>
        <taxon>Eukaryota</taxon>
        <taxon>Fungi</taxon>
        <taxon>Dikarya</taxon>
        <taxon>Ascomycota</taxon>
        <taxon>Pezizomycotina</taxon>
        <taxon>Sordariomycetes</taxon>
        <taxon>Sordariomycetidae</taxon>
        <taxon>Diaporthales</taxon>
        <taxon>Cytosporaceae</taxon>
        <taxon>Cytospora</taxon>
    </lineage>
</organism>
<feature type="compositionally biased region" description="Low complexity" evidence="1">
    <location>
        <begin position="70"/>
        <end position="95"/>
    </location>
</feature>
<reference evidence="3" key="1">
    <citation type="submission" date="2014-12" db="EMBL/GenBank/DDBJ databases">
        <title>Genome Sequence of Valsa Canker Pathogens Uncovers a Specific Adaption of Colonization on Woody Bark.</title>
        <authorList>
            <person name="Yin Z."/>
            <person name="Liu H."/>
            <person name="Gao X."/>
            <person name="Li Z."/>
            <person name="Song N."/>
            <person name="Ke X."/>
            <person name="Dai Q."/>
            <person name="Wu Y."/>
            <person name="Sun Y."/>
            <person name="Xu J.-R."/>
            <person name="Kang Z.K."/>
            <person name="Wang L."/>
            <person name="Huang L."/>
        </authorList>
    </citation>
    <scope>NUCLEOTIDE SEQUENCE [LARGE SCALE GENOMIC DNA]</scope>
    <source>
        <strain evidence="3">03-8</strain>
    </source>
</reference>
<dbReference type="OrthoDB" id="2115716at2759"/>
<dbReference type="PANTHER" id="PTHR23077">
    <property type="entry name" value="AAA-FAMILY ATPASE"/>
    <property type="match status" value="1"/>
</dbReference>
<gene>
    <name evidence="3" type="ORF">VM1G_08629</name>
</gene>
<dbReference type="InterPro" id="IPR003959">
    <property type="entry name" value="ATPase_AAA_core"/>
</dbReference>
<dbReference type="InterPro" id="IPR027417">
    <property type="entry name" value="P-loop_NTPase"/>
</dbReference>
<dbReference type="SUPFAM" id="SSF52540">
    <property type="entry name" value="P-loop containing nucleoside triphosphate hydrolases"/>
    <property type="match status" value="1"/>
</dbReference>
<dbReference type="AlphaFoldDB" id="A0A194W8H8"/>
<feature type="region of interest" description="Disordered" evidence="1">
    <location>
        <begin position="59"/>
        <end position="96"/>
    </location>
</feature>